<dbReference type="SUPFAM" id="SSF53300">
    <property type="entry name" value="vWA-like"/>
    <property type="match status" value="1"/>
</dbReference>
<sequence length="1155" mass="129494">MAENTASEVYDLLILVDATYSMLNYLESLKTSLPKVISISKLTDSFSHIGLLAYRDYTEANRDQDGMLEWSGWYDHQTGTNDRQDKPHASTSINADALMALASQLEPIGGGDYPEATKTGLAKAYELMRPDVTTIILLYTDAPPHCWMVADKDSGSNYFREQAALEKTNSYGGFGPYFADWVSAAKQLNTGRRKAHVFSFLDQSLQGHVLNSGYYTYLSTVTRGACLYLTDSKPHSIAQVTIDVLLAWMGAEKAGAERGTMPAKLVRYKYGGDIKNLKDEKDVVANSYFWAQKGDLGRAQMMLPTKAVEAQAEARDRKRIEENIAEVDVDASVLKKYLPKKRTLLGDFAQRYARDEKYRKVVMKELKIIIETDVTSMSLNPVFGALWRAACNDRNNPAREELVTAFSLHVERIGNAEEKTRMKNWLEESYDYAADILHALEQVQESERFPCVYLDPTIEFSQARKKGEKDEEEDEEDNRPVTAFRRDELLEIGRSCDGRILRRLGKVLTRVTFAQSRADLPAHIAATTNAEVPKIPLALASQQYNWKFWKMLLHVVLPGTMLSARPSVVLAALAIRIGLKPLFTSACAAMMFWRDKWNNVEVPETWNSSCLGLLLDADAEYRNQMQDSGKSVSEGLLLDSDRELFSRLVAYQHAGANLLTTLTAEVSWTPQKAQMPVGFVIPCRACGFPRSVTIMSANGRCGLCEATDWTDVEHKKRAISAQVSKEDTAASSATWVECSTRTCRAQYVCYNPGDLRVRAKCHYCRTQSKLPGEQKNNDPAPTLECKKCLSKIIWPKGWQAEAPKPFNCTACTSGMKTIVSTDTNASEICKENGQAWLLQDKNGVLKDPFKRSVFHTISTVGPEAFVANVQILPRLDPAPVLTLRGKRIQNQTSVIANLSSWIQRRKSEKSDCSLCFSAFPNARLLSACRRRGCHQKICEGCLNGWYGLNAPGTIINTAALFCPFCRRPPAPHTLAAYGKGIHAVGDLMTAIQEKGNWIHAWCMDCGKACRYIERQCARGAPDPVTQWKCETCSHLQLERIRIAEEEARQALELAALLDIEEREAAERKAREDLEAARKERTQHEVPVKECPHCHIPTQKTVGCDHMTCICNTHWCWTCGKEESRSTIYDHISKVHKGYSVPGLGWEFEDNDEGGW</sequence>
<evidence type="ECO:0000256" key="8">
    <source>
        <dbReference type="SAM" id="Coils"/>
    </source>
</evidence>
<keyword evidence="2" id="KW-0479">Metal-binding</keyword>
<evidence type="ECO:0000256" key="1">
    <source>
        <dbReference type="ARBA" id="ARBA00022679"/>
    </source>
</evidence>
<feature type="coiled-coil region" evidence="8">
    <location>
        <begin position="1040"/>
        <end position="1079"/>
    </location>
</feature>
<dbReference type="AlphaFoldDB" id="A0A6A5UI19"/>
<keyword evidence="5" id="KW-0833">Ubl conjugation pathway</keyword>
<dbReference type="Pfam" id="PF26200">
    <property type="entry name" value="Rcat_RNF216"/>
    <property type="match status" value="1"/>
</dbReference>
<dbReference type="Proteomes" id="UP000800035">
    <property type="component" value="Unassembled WGS sequence"/>
</dbReference>
<keyword evidence="6" id="KW-0862">Zinc</keyword>
<dbReference type="InterPro" id="IPR001841">
    <property type="entry name" value="Znf_RING"/>
</dbReference>
<dbReference type="PROSITE" id="PS50089">
    <property type="entry name" value="ZF_RING_2"/>
    <property type="match status" value="1"/>
</dbReference>
<dbReference type="InterPro" id="IPR052969">
    <property type="entry name" value="Thr-specific_kinase-like"/>
</dbReference>
<proteinExistence type="predicted"/>
<dbReference type="InterPro" id="IPR036465">
    <property type="entry name" value="vWFA_dom_sf"/>
</dbReference>
<evidence type="ECO:0008006" key="13">
    <source>
        <dbReference type="Google" id="ProtNLM"/>
    </source>
</evidence>
<accession>A0A6A5UI19</accession>
<dbReference type="OrthoDB" id="10009520at2759"/>
<organism evidence="11 12">
    <name type="scientific">Byssothecium circinans</name>
    <dbReference type="NCBI Taxonomy" id="147558"/>
    <lineage>
        <taxon>Eukaryota</taxon>
        <taxon>Fungi</taxon>
        <taxon>Dikarya</taxon>
        <taxon>Ascomycota</taxon>
        <taxon>Pezizomycotina</taxon>
        <taxon>Dothideomycetes</taxon>
        <taxon>Pleosporomycetidae</taxon>
        <taxon>Pleosporales</taxon>
        <taxon>Massarineae</taxon>
        <taxon>Massarinaceae</taxon>
        <taxon>Byssothecium</taxon>
    </lineage>
</organism>
<gene>
    <name evidence="11" type="ORF">CC80DRAFT_403555</name>
</gene>
<evidence type="ECO:0000313" key="12">
    <source>
        <dbReference type="Proteomes" id="UP000800035"/>
    </source>
</evidence>
<evidence type="ECO:0000259" key="10">
    <source>
        <dbReference type="PROSITE" id="PS51873"/>
    </source>
</evidence>
<keyword evidence="1" id="KW-0808">Transferase</keyword>
<dbReference type="SUPFAM" id="SSF57850">
    <property type="entry name" value="RING/U-box"/>
    <property type="match status" value="2"/>
</dbReference>
<dbReference type="Gene3D" id="1.20.120.1750">
    <property type="match status" value="1"/>
</dbReference>
<dbReference type="Gene3D" id="3.40.50.410">
    <property type="entry name" value="von Willebrand factor, type A domain"/>
    <property type="match status" value="1"/>
</dbReference>
<name>A0A6A5UI19_9PLEO</name>
<feature type="domain" description="RING-type" evidence="9">
    <location>
        <begin position="912"/>
        <end position="966"/>
    </location>
</feature>
<reference evidence="11" key="1">
    <citation type="journal article" date="2020" name="Stud. Mycol.">
        <title>101 Dothideomycetes genomes: a test case for predicting lifestyles and emergence of pathogens.</title>
        <authorList>
            <person name="Haridas S."/>
            <person name="Albert R."/>
            <person name="Binder M."/>
            <person name="Bloem J."/>
            <person name="Labutti K."/>
            <person name="Salamov A."/>
            <person name="Andreopoulos B."/>
            <person name="Baker S."/>
            <person name="Barry K."/>
            <person name="Bills G."/>
            <person name="Bluhm B."/>
            <person name="Cannon C."/>
            <person name="Castanera R."/>
            <person name="Culley D."/>
            <person name="Daum C."/>
            <person name="Ezra D."/>
            <person name="Gonzalez J."/>
            <person name="Henrissat B."/>
            <person name="Kuo A."/>
            <person name="Liang C."/>
            <person name="Lipzen A."/>
            <person name="Lutzoni F."/>
            <person name="Magnuson J."/>
            <person name="Mondo S."/>
            <person name="Nolan M."/>
            <person name="Ohm R."/>
            <person name="Pangilinan J."/>
            <person name="Park H.-J."/>
            <person name="Ramirez L."/>
            <person name="Alfaro M."/>
            <person name="Sun H."/>
            <person name="Tritt A."/>
            <person name="Yoshinaga Y."/>
            <person name="Zwiers L.-H."/>
            <person name="Turgeon B."/>
            <person name="Goodwin S."/>
            <person name="Spatafora J."/>
            <person name="Crous P."/>
            <person name="Grigoriev I."/>
        </authorList>
    </citation>
    <scope>NUCLEOTIDE SEQUENCE</scope>
    <source>
        <strain evidence="11">CBS 675.92</strain>
    </source>
</reference>
<evidence type="ECO:0000256" key="5">
    <source>
        <dbReference type="ARBA" id="ARBA00022786"/>
    </source>
</evidence>
<dbReference type="PANTHER" id="PTHR47763">
    <property type="entry name" value="ALPHA-PROTEIN KINASE VWKA"/>
    <property type="match status" value="1"/>
</dbReference>
<dbReference type="CDD" id="cd20336">
    <property type="entry name" value="Rcat_RBR"/>
    <property type="match status" value="1"/>
</dbReference>
<dbReference type="EMBL" id="ML976982">
    <property type="protein sequence ID" value="KAF1960717.1"/>
    <property type="molecule type" value="Genomic_DNA"/>
</dbReference>
<dbReference type="GO" id="GO:0004674">
    <property type="term" value="F:protein serine/threonine kinase activity"/>
    <property type="evidence" value="ECO:0007669"/>
    <property type="project" value="TreeGrafter"/>
</dbReference>
<dbReference type="InterPro" id="IPR044066">
    <property type="entry name" value="TRIAD_supradom"/>
</dbReference>
<feature type="domain" description="RING-type" evidence="10">
    <location>
        <begin position="908"/>
        <end position="1138"/>
    </location>
</feature>
<evidence type="ECO:0000313" key="11">
    <source>
        <dbReference type="EMBL" id="KAF1960717.1"/>
    </source>
</evidence>
<dbReference type="PANTHER" id="PTHR47763:SF1">
    <property type="entry name" value="DUF659 DOMAIN-CONTAINING PROTEIN"/>
    <property type="match status" value="1"/>
</dbReference>
<dbReference type="GO" id="GO:0005737">
    <property type="term" value="C:cytoplasm"/>
    <property type="evidence" value="ECO:0007669"/>
    <property type="project" value="TreeGrafter"/>
</dbReference>
<evidence type="ECO:0000256" key="3">
    <source>
        <dbReference type="ARBA" id="ARBA00022737"/>
    </source>
</evidence>
<dbReference type="GO" id="GO:0008270">
    <property type="term" value="F:zinc ion binding"/>
    <property type="evidence" value="ECO:0007669"/>
    <property type="project" value="UniProtKB-KW"/>
</dbReference>
<dbReference type="PROSITE" id="PS51873">
    <property type="entry name" value="TRIAD"/>
    <property type="match status" value="1"/>
</dbReference>
<keyword evidence="12" id="KW-1185">Reference proteome</keyword>
<keyword evidence="8" id="KW-0175">Coiled coil</keyword>
<keyword evidence="4 7" id="KW-0863">Zinc-finger</keyword>
<evidence type="ECO:0000259" key="9">
    <source>
        <dbReference type="PROSITE" id="PS50089"/>
    </source>
</evidence>
<evidence type="ECO:0000256" key="6">
    <source>
        <dbReference type="ARBA" id="ARBA00022833"/>
    </source>
</evidence>
<evidence type="ECO:0000256" key="4">
    <source>
        <dbReference type="ARBA" id="ARBA00022771"/>
    </source>
</evidence>
<protein>
    <recommendedName>
        <fullName evidence="13">RING-type domain-containing protein</fullName>
    </recommendedName>
</protein>
<evidence type="ECO:0000256" key="7">
    <source>
        <dbReference type="PROSITE-ProRule" id="PRU00175"/>
    </source>
</evidence>
<keyword evidence="3" id="KW-0677">Repeat</keyword>
<evidence type="ECO:0000256" key="2">
    <source>
        <dbReference type="ARBA" id="ARBA00022723"/>
    </source>
</evidence>